<dbReference type="AlphaFoldDB" id="A0A1J5QNZ6"/>
<feature type="domain" description="HTH cro/C1-type" evidence="1">
    <location>
        <begin position="39"/>
        <end position="95"/>
    </location>
</feature>
<gene>
    <name evidence="2" type="ORF">GALL_365650</name>
</gene>
<dbReference type="Gene3D" id="1.10.260.40">
    <property type="entry name" value="lambda repressor-like DNA-binding domains"/>
    <property type="match status" value="1"/>
</dbReference>
<dbReference type="InterPro" id="IPR001387">
    <property type="entry name" value="Cro/C1-type_HTH"/>
</dbReference>
<dbReference type="Pfam" id="PF13744">
    <property type="entry name" value="HTH_37"/>
    <property type="match status" value="1"/>
</dbReference>
<dbReference type="SUPFAM" id="SSF47413">
    <property type="entry name" value="lambda repressor-like DNA-binding domains"/>
    <property type="match status" value="1"/>
</dbReference>
<dbReference type="GO" id="GO:0003677">
    <property type="term" value="F:DNA binding"/>
    <property type="evidence" value="ECO:0007669"/>
    <property type="project" value="InterPro"/>
</dbReference>
<dbReference type="EMBL" id="MLJW01000896">
    <property type="protein sequence ID" value="OIQ81660.1"/>
    <property type="molecule type" value="Genomic_DNA"/>
</dbReference>
<name>A0A1J5QNZ6_9ZZZZ</name>
<sequence length="111" mass="12130">MAKRMVEGIEIEASSGNVFSDLGLADAEKLKVKSGLVIEITRAVRRLGLTQEEAGRRMGIPQPKVSGMMRGDFANLSERKLMACLNRLGYDIEIKVRPSVESIGRLTLAIA</sequence>
<evidence type="ECO:0000259" key="1">
    <source>
        <dbReference type="SMART" id="SM00530"/>
    </source>
</evidence>
<dbReference type="SMART" id="SM00530">
    <property type="entry name" value="HTH_XRE"/>
    <property type="match status" value="1"/>
</dbReference>
<organism evidence="2">
    <name type="scientific">mine drainage metagenome</name>
    <dbReference type="NCBI Taxonomy" id="410659"/>
    <lineage>
        <taxon>unclassified sequences</taxon>
        <taxon>metagenomes</taxon>
        <taxon>ecological metagenomes</taxon>
    </lineage>
</organism>
<dbReference type="CDD" id="cd00093">
    <property type="entry name" value="HTH_XRE"/>
    <property type="match status" value="1"/>
</dbReference>
<accession>A0A1J5QNZ6</accession>
<proteinExistence type="predicted"/>
<dbReference type="InterPro" id="IPR010982">
    <property type="entry name" value="Lambda_DNA-bd_dom_sf"/>
</dbReference>
<reference evidence="2" key="1">
    <citation type="submission" date="2016-10" db="EMBL/GenBank/DDBJ databases">
        <title>Sequence of Gallionella enrichment culture.</title>
        <authorList>
            <person name="Poehlein A."/>
            <person name="Muehling M."/>
            <person name="Daniel R."/>
        </authorList>
    </citation>
    <scope>NUCLEOTIDE SEQUENCE</scope>
</reference>
<evidence type="ECO:0000313" key="2">
    <source>
        <dbReference type="EMBL" id="OIQ81660.1"/>
    </source>
</evidence>
<dbReference type="InterPro" id="IPR039554">
    <property type="entry name" value="HigA2-like_HTH"/>
</dbReference>
<protein>
    <recommendedName>
        <fullName evidence="1">HTH cro/C1-type domain-containing protein</fullName>
    </recommendedName>
</protein>
<comment type="caution">
    <text evidence="2">The sequence shown here is derived from an EMBL/GenBank/DDBJ whole genome shotgun (WGS) entry which is preliminary data.</text>
</comment>